<dbReference type="RefSeq" id="WP_047562838.1">
    <property type="nucleotide sequence ID" value="NZ_FMAF01000070.1"/>
</dbReference>
<dbReference type="OrthoDB" id="8398769at2"/>
<dbReference type="Proteomes" id="UP000199205">
    <property type="component" value="Unassembled WGS sequence"/>
</dbReference>
<gene>
    <name evidence="1" type="ORF">GA0061101_1706</name>
</gene>
<name>A0A1C3XM02_9HYPH</name>
<dbReference type="AlphaFoldDB" id="A0A1C3XM02"/>
<accession>A0A1C3XM02</accession>
<proteinExistence type="predicted"/>
<reference evidence="1 2" key="1">
    <citation type="submission" date="2016-08" db="EMBL/GenBank/DDBJ databases">
        <authorList>
            <person name="Seilhamer J.J."/>
        </authorList>
    </citation>
    <scope>NUCLEOTIDE SEQUENCE [LARGE SCALE GENOMIC DNA]</scope>
    <source>
        <strain evidence="1 2">P1-7</strain>
    </source>
</reference>
<organism evidence="1 2">
    <name type="scientific">Rhizobium lusitanum</name>
    <dbReference type="NCBI Taxonomy" id="293958"/>
    <lineage>
        <taxon>Bacteria</taxon>
        <taxon>Pseudomonadati</taxon>
        <taxon>Pseudomonadota</taxon>
        <taxon>Alphaproteobacteria</taxon>
        <taxon>Hyphomicrobiales</taxon>
        <taxon>Rhizobiaceae</taxon>
        <taxon>Rhizobium/Agrobacterium group</taxon>
        <taxon>Rhizobium</taxon>
    </lineage>
</organism>
<evidence type="ECO:0000313" key="1">
    <source>
        <dbReference type="EMBL" id="SCB53288.1"/>
    </source>
</evidence>
<protein>
    <submittedName>
        <fullName evidence="1">Uncharacterized protein</fullName>
    </submittedName>
</protein>
<dbReference type="EMBL" id="FMAF01000070">
    <property type="protein sequence ID" value="SCB53288.1"/>
    <property type="molecule type" value="Genomic_DNA"/>
</dbReference>
<sequence length="200" mass="22706">MKLISGVIAVLAALLLLYSFGVFDPPIVKACEANLKNYLIRPSSYKRDGYILSEKPLTRSELEDRYARTYSRLDYDFKNLSADRLANIKQDIKGFQLESLKSFDNGSLNPTIYGAIIKFNAADDENKPLNTLVECEYYSNDGKTSDMAAGDISLLKADSSDLYRIIQSEAALSPEKKQISQRPIAPYQGWFRDIFRWLIH</sequence>
<evidence type="ECO:0000313" key="2">
    <source>
        <dbReference type="Proteomes" id="UP000199205"/>
    </source>
</evidence>